<dbReference type="AlphaFoldDB" id="A0A1J4RR89"/>
<feature type="compositionally biased region" description="Basic and acidic residues" evidence="1">
    <location>
        <begin position="24"/>
        <end position="44"/>
    </location>
</feature>
<evidence type="ECO:0000313" key="3">
    <source>
        <dbReference type="Proteomes" id="UP000182753"/>
    </source>
</evidence>
<dbReference type="EMBL" id="MNUJ01000035">
    <property type="protein sequence ID" value="OIN89552.1"/>
    <property type="molecule type" value="Genomic_DNA"/>
</dbReference>
<feature type="region of interest" description="Disordered" evidence="1">
    <location>
        <begin position="1"/>
        <end position="44"/>
    </location>
</feature>
<reference evidence="2 3" key="1">
    <citation type="journal article" date="2016" name="Environ. Microbiol.">
        <title>Genomic resolution of a cold subsurface aquifer community provides metabolic insights for novel microbes adapted to high CO concentrations.</title>
        <authorList>
            <person name="Probst A.J."/>
            <person name="Castelle C.J."/>
            <person name="Singh A."/>
            <person name="Brown C.T."/>
            <person name="Anantharaman K."/>
            <person name="Sharon I."/>
            <person name="Hug L.A."/>
            <person name="Burstein D."/>
            <person name="Emerson J.B."/>
            <person name="Thomas B.C."/>
            <person name="Banfield J.F."/>
        </authorList>
    </citation>
    <scope>NUCLEOTIDE SEQUENCE [LARGE SCALE GENOMIC DNA]</scope>
    <source>
        <strain evidence="2">CG1_02_42_45</strain>
    </source>
</reference>
<proteinExistence type="predicted"/>
<comment type="caution">
    <text evidence="2">The sequence shown here is derived from an EMBL/GenBank/DDBJ whole genome shotgun (WGS) entry which is preliminary data.</text>
</comment>
<evidence type="ECO:0000313" key="2">
    <source>
        <dbReference type="EMBL" id="OIN89552.1"/>
    </source>
</evidence>
<evidence type="ECO:0000256" key="1">
    <source>
        <dbReference type="SAM" id="MobiDB-lite"/>
    </source>
</evidence>
<dbReference type="Proteomes" id="UP000182753">
    <property type="component" value="Unassembled WGS sequence"/>
</dbReference>
<name>A0A1J4RR89_9BACT</name>
<feature type="compositionally biased region" description="Basic and acidic residues" evidence="1">
    <location>
        <begin position="1"/>
        <end position="14"/>
    </location>
</feature>
<organism evidence="2 3">
    <name type="scientific">Candidatus Berkelbacteria bacterium CG1_02_42_45</name>
    <dbReference type="NCBI Taxonomy" id="1805036"/>
    <lineage>
        <taxon>Bacteria</taxon>
        <taxon>Candidatus Berkelbacteria</taxon>
    </lineage>
</organism>
<protein>
    <submittedName>
        <fullName evidence="2">Uncharacterized protein</fullName>
    </submittedName>
</protein>
<accession>A0A1J4RR89</accession>
<sequence length="300" mass="34808">MFREGEGLSYKERMNQASREAEDESHRERAEAHNSSRTLLEKVLGRDKKSTMDIAYEDALGEDERRARVQEVMKEIIAERGLPPEVETPEEGVNAAQIFTKDVEEHGRVTREGMSRMIKSALGKDLSVELEAGWRVDHPEEVEDLRNRLEEFKQAIAARNYLEAMQLMPGGYVDVYGSLFEEPSRRVLTEHIHELLKSHDYDDLIKFLDVFDWEEFYNFGETEFADDDVLKDPSSLDGIVDAVDRYREAEIADDLEANRRAREEYSFKIVELTPEEAARKRDEKITKIAKILKRVGFEMQ</sequence>
<gene>
    <name evidence="2" type="ORF">AUJ40_01685</name>
</gene>